<accession>A0A2A9MJS4</accession>
<proteinExistence type="predicted"/>
<gene>
    <name evidence="7" type="ORF">BESB_044080</name>
</gene>
<name>A0A2A9MJS4_BESBE</name>
<evidence type="ECO:0000256" key="1">
    <source>
        <dbReference type="ARBA" id="ARBA00022664"/>
    </source>
</evidence>
<evidence type="ECO:0000256" key="5">
    <source>
        <dbReference type="SAM" id="MobiDB-lite"/>
    </source>
</evidence>
<protein>
    <submittedName>
        <fullName evidence="7">Splicing factor U2AF family SnRNP auxilary factor large subunit, RRM domain-containing protein</fullName>
    </submittedName>
</protein>
<dbReference type="InterPro" id="IPR012677">
    <property type="entry name" value="Nucleotide-bd_a/b_plait_sf"/>
</dbReference>
<evidence type="ECO:0000256" key="4">
    <source>
        <dbReference type="PROSITE-ProRule" id="PRU00176"/>
    </source>
</evidence>
<dbReference type="STRING" id="94643.A0A2A9MJS4"/>
<sequence>MEDGRGAPPYGRGPPNGDRYGREPWRGDRRDRDRAEGGRYGGPPGRGSRGDPGYYRGGGGGGDYFYRGGERDYYGRGGGNYHPPPSYGGPMPPAGGDRGPGGAPYYGGGSTHPAPMRDREKHRSRSRSPAGTGRGGVGSRGAPRQRRNRDISTSRERSRSRERRRRRMQAECIRRAGGFQKLADSEGHEPIRLFWDGFQWVAKTGAASNQGGSDAATMNSTRKLRRLYFGNLPLHLGLTESTFQEVVWNEMKARGFCNDPEANPVLYVWFAKDKGNYGFVEFSSVEETERALTMDGMLCMGIPLKVSRPNDYSTTSSAQTQAMSVMGQQAAAMLIGQLAAPGGPPAGTTRFLRIMQIVDPSTLKEEEDYEDLLEDVKEGCEKAGKIVSALVISPKNKALTPFELCDVVLEYGTPQEVDACIVAMAGRKYMGRPLSMVRLEETTFQQYIAPLLHK</sequence>
<evidence type="ECO:0000256" key="2">
    <source>
        <dbReference type="ARBA" id="ARBA00022884"/>
    </source>
</evidence>
<dbReference type="AlphaFoldDB" id="A0A2A9MJS4"/>
<feature type="compositionally biased region" description="Gly residues" evidence="5">
    <location>
        <begin position="96"/>
        <end position="110"/>
    </location>
</feature>
<evidence type="ECO:0000256" key="3">
    <source>
        <dbReference type="ARBA" id="ARBA00023187"/>
    </source>
</evidence>
<feature type="compositionally biased region" description="Pro residues" evidence="5">
    <location>
        <begin position="82"/>
        <end position="93"/>
    </location>
</feature>
<comment type="caution">
    <text evidence="7">The sequence shown here is derived from an EMBL/GenBank/DDBJ whole genome shotgun (WGS) entry which is preliminary data.</text>
</comment>
<dbReference type="SMART" id="SM00360">
    <property type="entry name" value="RRM"/>
    <property type="match status" value="1"/>
</dbReference>
<dbReference type="GeneID" id="40309338"/>
<dbReference type="GO" id="GO:0003723">
    <property type="term" value="F:RNA binding"/>
    <property type="evidence" value="ECO:0007669"/>
    <property type="project" value="UniProtKB-UniRule"/>
</dbReference>
<evidence type="ECO:0000313" key="8">
    <source>
        <dbReference type="Proteomes" id="UP000224006"/>
    </source>
</evidence>
<keyword evidence="3" id="KW-0508">mRNA splicing</keyword>
<feature type="compositionally biased region" description="Basic and acidic residues" evidence="5">
    <location>
        <begin position="19"/>
        <end position="37"/>
    </location>
</feature>
<dbReference type="VEuPathDB" id="ToxoDB:BESB_044080"/>
<dbReference type="EMBL" id="NWUJ01000003">
    <property type="protein sequence ID" value="PFH36216.1"/>
    <property type="molecule type" value="Genomic_DNA"/>
</dbReference>
<dbReference type="Proteomes" id="UP000224006">
    <property type="component" value="Chromosome III"/>
</dbReference>
<dbReference type="PANTHER" id="PTHR23139">
    <property type="entry name" value="RNA-BINDING PROTEIN"/>
    <property type="match status" value="1"/>
</dbReference>
<dbReference type="GO" id="GO:0008380">
    <property type="term" value="P:RNA splicing"/>
    <property type="evidence" value="ECO:0007669"/>
    <property type="project" value="UniProtKB-KW"/>
</dbReference>
<keyword evidence="2 4" id="KW-0694">RNA-binding</keyword>
<dbReference type="SUPFAM" id="SSF54928">
    <property type="entry name" value="RNA-binding domain, RBD"/>
    <property type="match status" value="1"/>
</dbReference>
<dbReference type="CDD" id="cd12232">
    <property type="entry name" value="RRM3_U2AF65"/>
    <property type="match status" value="1"/>
</dbReference>
<feature type="region of interest" description="Disordered" evidence="5">
    <location>
        <begin position="1"/>
        <end position="168"/>
    </location>
</feature>
<organism evidence="7 8">
    <name type="scientific">Besnoitia besnoiti</name>
    <name type="common">Apicomplexan protozoan</name>
    <dbReference type="NCBI Taxonomy" id="94643"/>
    <lineage>
        <taxon>Eukaryota</taxon>
        <taxon>Sar</taxon>
        <taxon>Alveolata</taxon>
        <taxon>Apicomplexa</taxon>
        <taxon>Conoidasida</taxon>
        <taxon>Coccidia</taxon>
        <taxon>Eucoccidiorida</taxon>
        <taxon>Eimeriorina</taxon>
        <taxon>Sarcocystidae</taxon>
        <taxon>Besnoitia</taxon>
    </lineage>
</organism>
<dbReference type="InterPro" id="IPR000504">
    <property type="entry name" value="RRM_dom"/>
</dbReference>
<reference evidence="7 8" key="1">
    <citation type="submission" date="2017-09" db="EMBL/GenBank/DDBJ databases">
        <title>Genome sequencing of Besnoitia besnoiti strain Bb-Ger1.</title>
        <authorList>
            <person name="Schares G."/>
            <person name="Venepally P."/>
            <person name="Lorenzi H.A."/>
        </authorList>
    </citation>
    <scope>NUCLEOTIDE SEQUENCE [LARGE SCALE GENOMIC DNA]</scope>
    <source>
        <strain evidence="7 8">Bb-Ger1</strain>
    </source>
</reference>
<dbReference type="InterPro" id="IPR035979">
    <property type="entry name" value="RBD_domain_sf"/>
</dbReference>
<keyword evidence="1" id="KW-0507">mRNA processing</keyword>
<dbReference type="RefSeq" id="XP_029220225.1">
    <property type="nucleotide sequence ID" value="XM_029362859.1"/>
</dbReference>
<feature type="compositionally biased region" description="Gly residues" evidence="5">
    <location>
        <begin position="38"/>
        <end position="47"/>
    </location>
</feature>
<dbReference type="PROSITE" id="PS50102">
    <property type="entry name" value="RRM"/>
    <property type="match status" value="1"/>
</dbReference>
<keyword evidence="8" id="KW-1185">Reference proteome</keyword>
<feature type="compositionally biased region" description="Basic and acidic residues" evidence="5">
    <location>
        <begin position="148"/>
        <end position="159"/>
    </location>
</feature>
<dbReference type="OrthoDB" id="10266058at2759"/>
<feature type="compositionally biased region" description="Low complexity" evidence="5">
    <location>
        <begin position="1"/>
        <end position="17"/>
    </location>
</feature>
<feature type="domain" description="RRM" evidence="6">
    <location>
        <begin position="225"/>
        <end position="311"/>
    </location>
</feature>
<evidence type="ECO:0000313" key="7">
    <source>
        <dbReference type="EMBL" id="PFH36216.1"/>
    </source>
</evidence>
<dbReference type="Gene3D" id="3.30.70.330">
    <property type="match status" value="2"/>
</dbReference>
<dbReference type="KEGG" id="bbes:BESB_044080"/>
<evidence type="ECO:0000259" key="6">
    <source>
        <dbReference type="PROSITE" id="PS50102"/>
    </source>
</evidence>
<dbReference type="GO" id="GO:0006397">
    <property type="term" value="P:mRNA processing"/>
    <property type="evidence" value="ECO:0007669"/>
    <property type="project" value="UniProtKB-KW"/>
</dbReference>